<organism evidence="1 2">
    <name type="scientific">Candidatus Nitrosocosmicus arcticus</name>
    <dbReference type="NCBI Taxonomy" id="2035267"/>
    <lineage>
        <taxon>Archaea</taxon>
        <taxon>Nitrososphaerota</taxon>
        <taxon>Nitrososphaeria</taxon>
        <taxon>Nitrososphaerales</taxon>
        <taxon>Nitrososphaeraceae</taxon>
        <taxon>Candidatus Nitrosocosmicus</taxon>
    </lineage>
</organism>
<accession>A0A557SXQ7</accession>
<protein>
    <submittedName>
        <fullName evidence="1">Uncharacterized protein</fullName>
    </submittedName>
</protein>
<keyword evidence="2" id="KW-1185">Reference proteome</keyword>
<evidence type="ECO:0000313" key="2">
    <source>
        <dbReference type="Proteomes" id="UP000315289"/>
    </source>
</evidence>
<gene>
    <name evidence="1" type="ORF">NARC_30095</name>
</gene>
<dbReference type="RefSeq" id="WP_144728816.1">
    <property type="nucleotide sequence ID" value="NZ_ML675579.1"/>
</dbReference>
<dbReference type="EMBL" id="VOAH01000003">
    <property type="protein sequence ID" value="TVP41381.1"/>
    <property type="molecule type" value="Genomic_DNA"/>
</dbReference>
<evidence type="ECO:0000313" key="1">
    <source>
        <dbReference type="EMBL" id="TVP41381.1"/>
    </source>
</evidence>
<name>A0A557SXQ7_9ARCH</name>
<comment type="caution">
    <text evidence="1">The sequence shown here is derived from an EMBL/GenBank/DDBJ whole genome shotgun (WGS) entry which is preliminary data.</text>
</comment>
<proteinExistence type="predicted"/>
<dbReference type="Proteomes" id="UP000315289">
    <property type="component" value="Unassembled WGS sequence"/>
</dbReference>
<sequence length="75" mass="8861">MKIRECCDGMKTMIRENTFWISNISQKGWMKVIEHDGTMELGKDPKLHNYDIKHCPFCGVQIEEQTNPVPHKYHN</sequence>
<dbReference type="AlphaFoldDB" id="A0A557SXQ7"/>
<reference evidence="1 2" key="1">
    <citation type="journal article" date="2019" name="Front. Microbiol.">
        <title>Ammonia Oxidation by the Arctic Terrestrial Thaumarchaeote Candidatus Nitrosocosmicus arcticus Is Stimulated by Increasing Temperatures.</title>
        <authorList>
            <person name="Alves R.J.E."/>
            <person name="Kerou M."/>
            <person name="Zappe A."/>
            <person name="Bittner R."/>
            <person name="Abby S.S."/>
            <person name="Schmidt H.A."/>
            <person name="Pfeifer K."/>
            <person name="Schleper C."/>
        </authorList>
    </citation>
    <scope>NUCLEOTIDE SEQUENCE [LARGE SCALE GENOMIC DNA]</scope>
    <source>
        <strain evidence="1 2">Kfb</strain>
    </source>
</reference>